<feature type="compositionally biased region" description="Basic and acidic residues" evidence="2">
    <location>
        <begin position="218"/>
        <end position="236"/>
    </location>
</feature>
<feature type="compositionally biased region" description="Polar residues" evidence="2">
    <location>
        <begin position="629"/>
        <end position="639"/>
    </location>
</feature>
<dbReference type="OrthoDB" id="4835412at2759"/>
<feature type="compositionally biased region" description="Basic and acidic residues" evidence="2">
    <location>
        <begin position="1"/>
        <end position="13"/>
    </location>
</feature>
<dbReference type="Pfam" id="PF00724">
    <property type="entry name" value="Oxidored_FMN"/>
    <property type="match status" value="1"/>
</dbReference>
<proteinExistence type="predicted"/>
<organism evidence="4 5">
    <name type="scientific">Fusarium albosuccineum</name>
    <dbReference type="NCBI Taxonomy" id="1237068"/>
    <lineage>
        <taxon>Eukaryota</taxon>
        <taxon>Fungi</taxon>
        <taxon>Dikarya</taxon>
        <taxon>Ascomycota</taxon>
        <taxon>Pezizomycotina</taxon>
        <taxon>Sordariomycetes</taxon>
        <taxon>Hypocreomycetidae</taxon>
        <taxon>Hypocreales</taxon>
        <taxon>Nectriaceae</taxon>
        <taxon>Fusarium</taxon>
        <taxon>Fusarium decemcellulare species complex</taxon>
    </lineage>
</organism>
<dbReference type="GO" id="GO:0003959">
    <property type="term" value="F:NADPH dehydrogenase activity"/>
    <property type="evidence" value="ECO:0007669"/>
    <property type="project" value="TreeGrafter"/>
</dbReference>
<evidence type="ECO:0000313" key="4">
    <source>
        <dbReference type="EMBL" id="KAF4464674.1"/>
    </source>
</evidence>
<dbReference type="GO" id="GO:0010181">
    <property type="term" value="F:FMN binding"/>
    <property type="evidence" value="ECO:0007669"/>
    <property type="project" value="InterPro"/>
</dbReference>
<evidence type="ECO:0000259" key="3">
    <source>
        <dbReference type="Pfam" id="PF00724"/>
    </source>
</evidence>
<feature type="compositionally biased region" description="Polar residues" evidence="2">
    <location>
        <begin position="383"/>
        <end position="394"/>
    </location>
</feature>
<dbReference type="InterPro" id="IPR013785">
    <property type="entry name" value="Aldolase_TIM"/>
</dbReference>
<feature type="compositionally biased region" description="Acidic residues" evidence="2">
    <location>
        <begin position="598"/>
        <end position="609"/>
    </location>
</feature>
<name>A0A8H4LB42_9HYPO</name>
<dbReference type="Proteomes" id="UP000554235">
    <property type="component" value="Unassembled WGS sequence"/>
</dbReference>
<feature type="compositionally biased region" description="Pro residues" evidence="2">
    <location>
        <begin position="365"/>
        <end position="377"/>
    </location>
</feature>
<dbReference type="Gene3D" id="3.20.20.70">
    <property type="entry name" value="Aldolase class I"/>
    <property type="match status" value="1"/>
</dbReference>
<keyword evidence="1" id="KW-0285">Flavoprotein</keyword>
<feature type="region of interest" description="Disordered" evidence="2">
    <location>
        <begin position="532"/>
        <end position="639"/>
    </location>
</feature>
<dbReference type="SUPFAM" id="SSF51395">
    <property type="entry name" value="FMN-linked oxidoreductases"/>
    <property type="match status" value="1"/>
</dbReference>
<sequence>MSDRSLSTKDKAAASHNHANQWSQGYQSIETPQEVYDKRLQALHDKLSQEVKISSGAEASANGTPAPTSIHRIAEYGYQMTKFELNKHEFLKQEEEPYKQRVEEHYKRVLSDVVEFIGPETAEAFFVERFSHRQPSTASQQNGAPGTTTTWPDDQPTGPRAPTIQPQDPEQDNDDFGAADMANDENDQIDQHYHSEQNTRSSRPRGKRPAKSPPESSPPDKRPRAEESSRLPRDQEPDLFTDNRFIEYDEVYQDGNAAVKYKIVRYPKKNGNWYIVECEQHRMHFVNSPLIGAAKHLHDSPDHEAVDRRHENAVRTLGTRVLNCDADKVTRNNAAAENAFANFVGIRPSWIRSDNKRANVMRPPAAKPPVAKPPVAKPPVARQPQTESPGQNQRGGLLTRVPLHNIQPGQIFTMYWDLAYYPGMILPWGEFTPLNFKECLYESRLMESLPPCYLRDKQNPHRPLGWANGYGDGGFRVGGRKYPVVWFLGCRFPDFFSFSWVPAKNIYPYDCTDTRLNEELISSVEDFLPRREVPREATVAPERHTPGPSRHDRHVPSRQNPDSMPPLSPIIEHGHSVEPTKDHDPQPSILVANSTDVNSDEDGDVEENDVGGNNEVDCDDDDIYHDSRASNNDVSHNSAASVDIPEAWGDGGDNYHHPSQIFQDPNEFFDPPYKRNHLGPIVEAEHEDEDIWTDDYVRHSAIRRTARRIEDDSDDDSEDEDGHDPIPDSKMGTDTPDNAEFNQDYQGIEDPSQKDPDPSNDARPSSADNISFEYDEQLLREASNHDECAGTAGPSSGDDSEDLMSKVYEDETIPAHQGVTGVRPLKTPVVPPAATPKIVSSREDLWSGGGHYCADPSLTNMMFIDNRVSLEEFLPRSIILIPNSICSTATTTLTPSNHELSLSTKYFSHLFNMSTSESKLWKPLKMGNITLPHRIAFAPCTRVRNSIDHNPVDMMTQYYADRASVPGTLIITEATGVSKTGEAMPYTPAIYTAQQVEGWKRIYDAVHAKGSYIFQQLWDLGRAGDPDYLKSRGCKYSSSGDKQLEGKDIPPEPLTEEEIWQKIAEFRAAARAVVDAGGDGVEIHGAHGYLIDQFTSENVNNRTDKWGGSVENRARFLLEIVKAVVEEIGAEKTAIRLSPFATYQGGYSSNTWEQFGYIISELKTAGYKLAYISLVEPRGNPAILDAGLKKESDQVNPFGDKQSLNFILEAWDNQSPIMVAGGYVLDNVYQAVDQQYGKWDVIVAFGRPFLANPDLVFRVKNGIPFAPYKREFFYTPMTNEGYNDYPFSEEFVNGKSPAVNGTFTDGAKVESVKA</sequence>
<evidence type="ECO:0000256" key="2">
    <source>
        <dbReference type="SAM" id="MobiDB-lite"/>
    </source>
</evidence>
<dbReference type="PANTHER" id="PTHR22893">
    <property type="entry name" value="NADH OXIDOREDUCTASE-RELATED"/>
    <property type="match status" value="1"/>
</dbReference>
<reference evidence="4 5" key="1">
    <citation type="submission" date="2020-01" db="EMBL/GenBank/DDBJ databases">
        <title>Identification and distribution of gene clusters putatively required for synthesis of sphingolipid metabolism inhibitors in phylogenetically diverse species of the filamentous fungus Fusarium.</title>
        <authorList>
            <person name="Kim H.-S."/>
            <person name="Busman M."/>
            <person name="Brown D.W."/>
            <person name="Divon H."/>
            <person name="Uhlig S."/>
            <person name="Proctor R.H."/>
        </authorList>
    </citation>
    <scope>NUCLEOTIDE SEQUENCE [LARGE SCALE GENOMIC DNA]</scope>
    <source>
        <strain evidence="4 5">NRRL 20459</strain>
    </source>
</reference>
<feature type="region of interest" description="Disordered" evidence="2">
    <location>
        <begin position="360"/>
        <end position="398"/>
    </location>
</feature>
<dbReference type="PANTHER" id="PTHR22893:SF91">
    <property type="entry name" value="NADPH DEHYDROGENASE 2-RELATED"/>
    <property type="match status" value="1"/>
</dbReference>
<dbReference type="InterPro" id="IPR045247">
    <property type="entry name" value="Oye-like"/>
</dbReference>
<evidence type="ECO:0000313" key="5">
    <source>
        <dbReference type="Proteomes" id="UP000554235"/>
    </source>
</evidence>
<protein>
    <submittedName>
        <fullName evidence="4">NADPH2 dehydrogenase chain OYE2</fullName>
    </submittedName>
</protein>
<dbReference type="EMBL" id="JAADYS010001155">
    <property type="protein sequence ID" value="KAF4464674.1"/>
    <property type="molecule type" value="Genomic_DNA"/>
</dbReference>
<dbReference type="CDD" id="cd02933">
    <property type="entry name" value="OYE_like_FMN"/>
    <property type="match status" value="1"/>
</dbReference>
<feature type="compositionally biased region" description="Acidic residues" evidence="2">
    <location>
        <begin position="711"/>
        <end position="722"/>
    </location>
</feature>
<feature type="compositionally biased region" description="Polar residues" evidence="2">
    <location>
        <begin position="133"/>
        <end position="152"/>
    </location>
</feature>
<feature type="region of interest" description="Disordered" evidence="2">
    <location>
        <begin position="132"/>
        <end position="181"/>
    </location>
</feature>
<feature type="compositionally biased region" description="Basic and acidic residues" evidence="2">
    <location>
        <begin position="572"/>
        <end position="585"/>
    </location>
</feature>
<keyword evidence="5" id="KW-1185">Reference proteome</keyword>
<feature type="domain" description="NADH:flavin oxidoreductase/NADH oxidase N-terminal" evidence="3">
    <location>
        <begin position="919"/>
        <end position="1264"/>
    </location>
</feature>
<accession>A0A8H4LB42</accession>
<feature type="region of interest" description="Disordered" evidence="2">
    <location>
        <begin position="708"/>
        <end position="767"/>
    </location>
</feature>
<comment type="caution">
    <text evidence="4">The sequence shown here is derived from an EMBL/GenBank/DDBJ whole genome shotgun (WGS) entry which is preliminary data.</text>
</comment>
<feature type="region of interest" description="Disordered" evidence="2">
    <location>
        <begin position="1"/>
        <end position="27"/>
    </location>
</feature>
<dbReference type="FunFam" id="3.20.20.70:FF:000138">
    <property type="entry name" value="NADPH dehydrogenase 1"/>
    <property type="match status" value="1"/>
</dbReference>
<evidence type="ECO:0000256" key="1">
    <source>
        <dbReference type="ARBA" id="ARBA00022630"/>
    </source>
</evidence>
<feature type="compositionally biased region" description="Basic and acidic residues" evidence="2">
    <location>
        <begin position="532"/>
        <end position="545"/>
    </location>
</feature>
<feature type="compositionally biased region" description="Polar residues" evidence="2">
    <location>
        <begin position="17"/>
        <end position="27"/>
    </location>
</feature>
<feature type="compositionally biased region" description="Acidic residues" evidence="2">
    <location>
        <begin position="169"/>
        <end position="181"/>
    </location>
</feature>
<dbReference type="InterPro" id="IPR001155">
    <property type="entry name" value="OxRdtase_FMN_N"/>
</dbReference>
<gene>
    <name evidence="4" type="ORF">FALBO_8472</name>
</gene>
<feature type="region of interest" description="Disordered" evidence="2">
    <location>
        <begin position="193"/>
        <end position="241"/>
    </location>
</feature>